<proteinExistence type="predicted"/>
<dbReference type="InterPro" id="IPR005467">
    <property type="entry name" value="His_kinase_dom"/>
</dbReference>
<dbReference type="GO" id="GO:0005524">
    <property type="term" value="F:ATP binding"/>
    <property type="evidence" value="ECO:0007669"/>
    <property type="project" value="UniProtKB-KW"/>
</dbReference>
<dbReference type="Pfam" id="PF02518">
    <property type="entry name" value="HATPase_c"/>
    <property type="match status" value="1"/>
</dbReference>
<feature type="domain" description="HAMP" evidence="17">
    <location>
        <begin position="176"/>
        <end position="228"/>
    </location>
</feature>
<dbReference type="InterPro" id="IPR003661">
    <property type="entry name" value="HisK_dim/P_dom"/>
</dbReference>
<evidence type="ECO:0000256" key="11">
    <source>
        <dbReference type="ARBA" id="ARBA00022840"/>
    </source>
</evidence>
<keyword evidence="13" id="KW-0902">Two-component regulatory system</keyword>
<evidence type="ECO:0000256" key="14">
    <source>
        <dbReference type="ARBA" id="ARBA00023136"/>
    </source>
</evidence>
<dbReference type="PANTHER" id="PTHR44936:SF5">
    <property type="entry name" value="SENSOR HISTIDINE KINASE ENVZ"/>
    <property type="match status" value="1"/>
</dbReference>
<dbReference type="SUPFAM" id="SSF47384">
    <property type="entry name" value="Homodimeric domain of signal transducing histidine kinase"/>
    <property type="match status" value="1"/>
</dbReference>
<evidence type="ECO:0000256" key="1">
    <source>
        <dbReference type="ARBA" id="ARBA00000085"/>
    </source>
</evidence>
<dbReference type="InterPro" id="IPR050980">
    <property type="entry name" value="2C_sensor_his_kinase"/>
</dbReference>
<keyword evidence="7" id="KW-0808">Transferase</keyword>
<evidence type="ECO:0000259" key="16">
    <source>
        <dbReference type="PROSITE" id="PS50109"/>
    </source>
</evidence>
<dbReference type="CDD" id="cd06225">
    <property type="entry name" value="HAMP"/>
    <property type="match status" value="1"/>
</dbReference>
<dbReference type="PANTHER" id="PTHR44936">
    <property type="entry name" value="SENSOR PROTEIN CREC"/>
    <property type="match status" value="1"/>
</dbReference>
<dbReference type="InterPro" id="IPR004358">
    <property type="entry name" value="Sig_transdc_His_kin-like_C"/>
</dbReference>
<dbReference type="InterPro" id="IPR036097">
    <property type="entry name" value="HisK_dim/P_sf"/>
</dbReference>
<keyword evidence="12 15" id="KW-1133">Transmembrane helix</keyword>
<dbReference type="PROSITE" id="PS50885">
    <property type="entry name" value="HAMP"/>
    <property type="match status" value="1"/>
</dbReference>
<evidence type="ECO:0000256" key="7">
    <source>
        <dbReference type="ARBA" id="ARBA00022679"/>
    </source>
</evidence>
<feature type="transmembrane region" description="Helical" evidence="15">
    <location>
        <begin position="155"/>
        <end position="175"/>
    </location>
</feature>
<evidence type="ECO:0000256" key="10">
    <source>
        <dbReference type="ARBA" id="ARBA00022777"/>
    </source>
</evidence>
<dbReference type="InterPro" id="IPR036890">
    <property type="entry name" value="HATPase_C_sf"/>
</dbReference>
<name>A0A3M2HQB3_9GAMM</name>
<evidence type="ECO:0000256" key="13">
    <source>
        <dbReference type="ARBA" id="ARBA00023012"/>
    </source>
</evidence>
<dbReference type="SMART" id="SM00388">
    <property type="entry name" value="HisKA"/>
    <property type="match status" value="1"/>
</dbReference>
<organism evidence="18 19">
    <name type="scientific">Stutzerimonas zhaodongensis</name>
    <dbReference type="NCBI Taxonomy" id="1176257"/>
    <lineage>
        <taxon>Bacteria</taxon>
        <taxon>Pseudomonadati</taxon>
        <taxon>Pseudomonadota</taxon>
        <taxon>Gammaproteobacteria</taxon>
        <taxon>Pseudomonadales</taxon>
        <taxon>Pseudomonadaceae</taxon>
        <taxon>Stutzerimonas</taxon>
    </lineage>
</organism>
<dbReference type="EC" id="2.7.13.3" evidence="3"/>
<dbReference type="Proteomes" id="UP000269774">
    <property type="component" value="Unassembled WGS sequence"/>
</dbReference>
<protein>
    <recommendedName>
        <fullName evidence="3">histidine kinase</fullName>
        <ecNumber evidence="3">2.7.13.3</ecNumber>
    </recommendedName>
</protein>
<keyword evidence="11" id="KW-0067">ATP-binding</keyword>
<evidence type="ECO:0000256" key="9">
    <source>
        <dbReference type="ARBA" id="ARBA00022741"/>
    </source>
</evidence>
<keyword evidence="9" id="KW-0547">Nucleotide-binding</keyword>
<dbReference type="RefSeq" id="WP_122166369.1">
    <property type="nucleotide sequence ID" value="NZ_JAMOIB010000004.1"/>
</dbReference>
<evidence type="ECO:0000256" key="12">
    <source>
        <dbReference type="ARBA" id="ARBA00022989"/>
    </source>
</evidence>
<dbReference type="Pfam" id="PF00672">
    <property type="entry name" value="HAMP"/>
    <property type="match status" value="1"/>
</dbReference>
<comment type="subcellular location">
    <subcellularLocation>
        <location evidence="2">Cell inner membrane</location>
        <topology evidence="2">Multi-pass membrane protein</topology>
    </subcellularLocation>
</comment>
<keyword evidence="4" id="KW-1003">Cell membrane</keyword>
<evidence type="ECO:0000256" key="3">
    <source>
        <dbReference type="ARBA" id="ARBA00012438"/>
    </source>
</evidence>
<accession>A0A3M2HQB3</accession>
<evidence type="ECO:0000259" key="17">
    <source>
        <dbReference type="PROSITE" id="PS50885"/>
    </source>
</evidence>
<evidence type="ECO:0000313" key="19">
    <source>
        <dbReference type="Proteomes" id="UP000269774"/>
    </source>
</evidence>
<feature type="domain" description="Histidine kinase" evidence="16">
    <location>
        <begin position="236"/>
        <end position="437"/>
    </location>
</feature>
<dbReference type="Gene3D" id="1.10.287.130">
    <property type="match status" value="1"/>
</dbReference>
<dbReference type="OrthoDB" id="9804645at2"/>
<evidence type="ECO:0000256" key="4">
    <source>
        <dbReference type="ARBA" id="ARBA00022475"/>
    </source>
</evidence>
<dbReference type="SMART" id="SM00387">
    <property type="entry name" value="HATPase_c"/>
    <property type="match status" value="1"/>
</dbReference>
<dbReference type="PRINTS" id="PR00344">
    <property type="entry name" value="BCTRLSENSOR"/>
</dbReference>
<evidence type="ECO:0000256" key="5">
    <source>
        <dbReference type="ARBA" id="ARBA00022519"/>
    </source>
</evidence>
<keyword evidence="8 15" id="KW-0812">Transmembrane</keyword>
<dbReference type="GO" id="GO:0000155">
    <property type="term" value="F:phosphorelay sensor kinase activity"/>
    <property type="evidence" value="ECO:0007669"/>
    <property type="project" value="InterPro"/>
</dbReference>
<dbReference type="EMBL" id="RFFM01000003">
    <property type="protein sequence ID" value="RMH89122.1"/>
    <property type="molecule type" value="Genomic_DNA"/>
</dbReference>
<dbReference type="PROSITE" id="PS50109">
    <property type="entry name" value="HIS_KIN"/>
    <property type="match status" value="1"/>
</dbReference>
<dbReference type="CDD" id="cd00082">
    <property type="entry name" value="HisKA"/>
    <property type="match status" value="1"/>
</dbReference>
<reference evidence="18 19" key="1">
    <citation type="submission" date="2018-10" db="EMBL/GenBank/DDBJ databases">
        <title>Pseudomonas zhaodongensis NEAU-ST5-21(T) genome.</title>
        <authorList>
            <person name="Peng J."/>
            <person name="Liu Z.-P."/>
        </authorList>
    </citation>
    <scope>NUCLEOTIDE SEQUENCE [LARGE SCALE GENOMIC DNA]</scope>
    <source>
        <strain evidence="18 19">NEAU-ST5-21</strain>
    </source>
</reference>
<dbReference type="AlphaFoldDB" id="A0A3M2HQB3"/>
<dbReference type="GO" id="GO:0005886">
    <property type="term" value="C:plasma membrane"/>
    <property type="evidence" value="ECO:0007669"/>
    <property type="project" value="UniProtKB-SubCell"/>
</dbReference>
<dbReference type="SUPFAM" id="SSF55874">
    <property type="entry name" value="ATPase domain of HSP90 chaperone/DNA topoisomerase II/histidine kinase"/>
    <property type="match status" value="1"/>
</dbReference>
<evidence type="ECO:0000256" key="6">
    <source>
        <dbReference type="ARBA" id="ARBA00022553"/>
    </source>
</evidence>
<comment type="caution">
    <text evidence="18">The sequence shown here is derived from an EMBL/GenBank/DDBJ whole genome shotgun (WGS) entry which is preliminary data.</text>
</comment>
<keyword evidence="19" id="KW-1185">Reference proteome</keyword>
<keyword evidence="10 18" id="KW-0418">Kinase</keyword>
<dbReference type="InterPro" id="IPR003660">
    <property type="entry name" value="HAMP_dom"/>
</dbReference>
<keyword evidence="5" id="KW-0997">Cell inner membrane</keyword>
<keyword evidence="6" id="KW-0597">Phosphoprotein</keyword>
<keyword evidence="14 15" id="KW-0472">Membrane</keyword>
<gene>
    <name evidence="18" type="ORF">EA797_14315</name>
</gene>
<sequence>MKSVLHWPRTLASRLWLVFLIGLILAQALTFAAQYYERYQSTKTAMLGNFEHDTATSIAILDRLPPAERPEWTKRLQRRNYDYLLREHDPGIPLASNDLAATAAQSLQASLGREYDLTFVEIPGPRQHFQAQVRLADGSPVTIDVRPSVKPLSPWLPFVLFGQLVLMIGCTWLAVRIAIRPLSRLAEAVENLDPNAHPVQLDENGPREVAYAARAFNTMQARIAEYLKERMQLLAAISHDLQTPITRMKLRAEFMDDSVEKDKLGNDLNEIEHLVREGVAYARSVHGATEASCRINLDSFLDSLVLDYQDTGHEVSLSGKNGAIIETRPHALRRIMVNLVDNALKYAGTAEVEILGNAETGVAINVLDRGPGISEDVLGEVIKPFYRVENSRNRSTGGTGLGLAIAQQLATAIGGSLSLRNREGGGLCVTLSLGPDR</sequence>
<dbReference type="Gene3D" id="3.30.565.10">
    <property type="entry name" value="Histidine kinase-like ATPase, C-terminal domain"/>
    <property type="match status" value="1"/>
</dbReference>
<dbReference type="SMART" id="SM00304">
    <property type="entry name" value="HAMP"/>
    <property type="match status" value="1"/>
</dbReference>
<dbReference type="InterPro" id="IPR003594">
    <property type="entry name" value="HATPase_dom"/>
</dbReference>
<evidence type="ECO:0000256" key="2">
    <source>
        <dbReference type="ARBA" id="ARBA00004429"/>
    </source>
</evidence>
<evidence type="ECO:0000256" key="15">
    <source>
        <dbReference type="SAM" id="Phobius"/>
    </source>
</evidence>
<comment type="catalytic activity">
    <reaction evidence="1">
        <text>ATP + protein L-histidine = ADP + protein N-phospho-L-histidine.</text>
        <dbReference type="EC" id="2.7.13.3"/>
    </reaction>
</comment>
<evidence type="ECO:0000313" key="18">
    <source>
        <dbReference type="EMBL" id="RMH89122.1"/>
    </source>
</evidence>
<evidence type="ECO:0000256" key="8">
    <source>
        <dbReference type="ARBA" id="ARBA00022692"/>
    </source>
</evidence>